<geneLocation type="plasmid" evidence="2 3">
    <name>PPGU16_p3</name>
</geneLocation>
<dbReference type="AlphaFoldDB" id="A0A7I8C575"/>
<proteinExistence type="predicted"/>
<gene>
    <name evidence="2" type="ORF">PPGU16_84350</name>
</gene>
<dbReference type="EMBL" id="AP023178">
    <property type="protein sequence ID" value="BCF95368.1"/>
    <property type="molecule type" value="Genomic_DNA"/>
</dbReference>
<dbReference type="RefSeq" id="WP_243460842.1">
    <property type="nucleotide sequence ID" value="NZ_AP023178.1"/>
</dbReference>
<protein>
    <recommendedName>
        <fullName evidence="4">Lipoprotein</fullName>
    </recommendedName>
</protein>
<reference evidence="2 3" key="1">
    <citation type="journal article" date="2020" name="Genes (Basel)">
        <title>Genomic Comparison of Insect Gut Symbionts from Divergent Burkholderia Subclades.</title>
        <authorList>
            <person name="Takeshita K."/>
            <person name="Kikuchi Y."/>
        </authorList>
    </citation>
    <scope>NUCLEOTIDE SEQUENCE [LARGE SCALE GENOMIC DNA]</scope>
    <source>
        <strain evidence="2 3">PGU16</strain>
        <plasmid evidence="2 3">PPGU16_p3</plasmid>
    </source>
</reference>
<feature type="chain" id="PRO_5029873376" description="Lipoprotein" evidence="1">
    <location>
        <begin position="25"/>
        <end position="131"/>
    </location>
</feature>
<organism evidence="2 3">
    <name type="scientific">Paraburkholderia largidicola</name>
    <dbReference type="NCBI Taxonomy" id="3014751"/>
    <lineage>
        <taxon>Bacteria</taxon>
        <taxon>Pseudomonadati</taxon>
        <taxon>Pseudomonadota</taxon>
        <taxon>Betaproteobacteria</taxon>
        <taxon>Burkholderiales</taxon>
        <taxon>Burkholderiaceae</taxon>
        <taxon>Paraburkholderia</taxon>
    </lineage>
</organism>
<dbReference type="Proteomes" id="UP000510888">
    <property type="component" value="Plasmid PPGU16_p3"/>
</dbReference>
<dbReference type="KEGG" id="plad:PPGU16_84350"/>
<feature type="signal peptide" evidence="1">
    <location>
        <begin position="1"/>
        <end position="24"/>
    </location>
</feature>
<evidence type="ECO:0000313" key="3">
    <source>
        <dbReference type="Proteomes" id="UP000510888"/>
    </source>
</evidence>
<keyword evidence="1" id="KW-0732">Signal</keyword>
<keyword evidence="2" id="KW-0614">Plasmid</keyword>
<sequence length="131" mass="13596">MNINRIIQTVVAITVAVTMSPAFAQVPAVDLGAKTPPSYVVAVQALQQAPWSGPAGSVEAAKDEGITFTSLLTGVPKDSLTAELESFDGNTAAVAVSAPNGGRTCHYRMVKNAQQNAFGWEMLNSGVCSQS</sequence>
<evidence type="ECO:0008006" key="4">
    <source>
        <dbReference type="Google" id="ProtNLM"/>
    </source>
</evidence>
<evidence type="ECO:0000256" key="1">
    <source>
        <dbReference type="SAM" id="SignalP"/>
    </source>
</evidence>
<keyword evidence="3" id="KW-1185">Reference proteome</keyword>
<evidence type="ECO:0000313" key="2">
    <source>
        <dbReference type="EMBL" id="BCF95368.1"/>
    </source>
</evidence>
<name>A0A7I8C575_9BURK</name>
<accession>A0A7I8C575</accession>